<proteinExistence type="predicted"/>
<accession>A0A4Y6EK63</accession>
<name>A0A4Y6EK63_9CAUD</name>
<evidence type="ECO:0000313" key="2">
    <source>
        <dbReference type="Proteomes" id="UP000317864"/>
    </source>
</evidence>
<organism evidence="1 2">
    <name type="scientific">Gordonia Phage Lollipop1437</name>
    <dbReference type="NCBI Taxonomy" id="2588505"/>
    <lineage>
        <taxon>Viruses</taxon>
        <taxon>Duplodnaviria</taxon>
        <taxon>Heunggongvirae</taxon>
        <taxon>Uroviricota</taxon>
        <taxon>Caudoviricetes</taxon>
        <taxon>Zierdtviridae</taxon>
        <taxon>Emilbogenvirinae</taxon>
        <taxon>Skysandvirus</taxon>
        <taxon>Skysandvirus lollipop1437</taxon>
    </lineage>
</organism>
<dbReference type="GeneID" id="65120975"/>
<dbReference type="EMBL" id="MK977699">
    <property type="protein sequence ID" value="QDF19116.1"/>
    <property type="molecule type" value="Genomic_DNA"/>
</dbReference>
<dbReference type="RefSeq" id="YP_010103119.1">
    <property type="nucleotide sequence ID" value="NC_055806.1"/>
</dbReference>
<dbReference type="KEGG" id="vg:65120975"/>
<evidence type="ECO:0000313" key="1">
    <source>
        <dbReference type="EMBL" id="QDF19116.1"/>
    </source>
</evidence>
<reference evidence="1 2" key="1">
    <citation type="submission" date="2019-05" db="EMBL/GenBank/DDBJ databases">
        <authorList>
            <person name="Feith S.L."/>
            <person name="Clifford K.A."/>
            <person name="Elmore F.L."/>
            <person name="Knight M.S."/>
            <person name="Le K."/>
            <person name="Lobaina D."/>
            <person name="Nougues D."/>
            <person name="Salama A."/>
            <person name="Stoeber S.D."/>
            <person name="Sweeney K.J."/>
            <person name="Truong T.G."/>
            <person name="Alvaro L.E."/>
            <person name="Isern S."/>
            <person name="Michael S.F."/>
            <person name="Monti D.L."/>
            <person name="Garlena R.A."/>
            <person name="Russell D.A."/>
            <person name="Pope W.H."/>
            <person name="Jacobs-Sera D."/>
            <person name="Hatfull G.F."/>
        </authorList>
    </citation>
    <scope>NUCLEOTIDE SEQUENCE [LARGE SCALE GENOMIC DNA]</scope>
</reference>
<gene>
    <name evidence="1" type="primary">12</name>
    <name evidence="1" type="ORF">SEA_LOLLIPOP1437_12</name>
</gene>
<dbReference type="Proteomes" id="UP000317864">
    <property type="component" value="Segment"/>
</dbReference>
<protein>
    <submittedName>
        <fullName evidence="1">Uncharacterized protein</fullName>
    </submittedName>
</protein>
<sequence>MVERPNYYYSADQLEELIGLDKFPDFRGIPAAWWITTSTLQLAAWERYQADRDEWFERARALTQKLGLGDEGVMVSSFGKRTDVVGIKPSEEMRRSEWRGPSLVPEGWRIDSKSGYLRPKRKTKADRESQANKDLAAIQRVPDSAAYIKGLPEYLQLDDGPGLSGHLYPFNVRKGEKCLMAFCAGDPDRAEKSRDHKIADWWERQPLSTMHALRERKVERKIEEAYADE</sequence>
<keyword evidence="2" id="KW-1185">Reference proteome</keyword>